<feature type="compositionally biased region" description="Acidic residues" evidence="1">
    <location>
        <begin position="61"/>
        <end position="82"/>
    </location>
</feature>
<evidence type="ECO:0000259" key="2">
    <source>
        <dbReference type="SMART" id="SM00360"/>
    </source>
</evidence>
<dbReference type="STRING" id="7574.A0A1S3K5I2"/>
<reference evidence="4" key="1">
    <citation type="submission" date="2025-08" db="UniProtKB">
        <authorList>
            <consortium name="RefSeq"/>
        </authorList>
    </citation>
    <scope>IDENTIFICATION</scope>
    <source>
        <tissue evidence="4">Gonads</tissue>
    </source>
</reference>
<feature type="compositionally biased region" description="Polar residues" evidence="1">
    <location>
        <begin position="535"/>
        <end position="545"/>
    </location>
</feature>
<feature type="region of interest" description="Disordered" evidence="1">
    <location>
        <begin position="28"/>
        <end position="355"/>
    </location>
</feature>
<keyword evidence="3" id="KW-1185">Reference proteome</keyword>
<feature type="compositionally biased region" description="Low complexity" evidence="1">
    <location>
        <begin position="658"/>
        <end position="709"/>
    </location>
</feature>
<feature type="compositionally biased region" description="Polar residues" evidence="1">
    <location>
        <begin position="979"/>
        <end position="997"/>
    </location>
</feature>
<feature type="compositionally biased region" description="Basic and acidic residues" evidence="1">
    <location>
        <begin position="189"/>
        <end position="199"/>
    </location>
</feature>
<feature type="compositionally biased region" description="Gly residues" evidence="1">
    <location>
        <begin position="801"/>
        <end position="810"/>
    </location>
</feature>
<dbReference type="KEGG" id="lak:106178991"/>
<dbReference type="Pfam" id="PF00076">
    <property type="entry name" value="RRM_1"/>
    <property type="match status" value="1"/>
</dbReference>
<feature type="compositionally biased region" description="Low complexity" evidence="1">
    <location>
        <begin position="998"/>
        <end position="1015"/>
    </location>
</feature>
<name>A0A1S3K5I2_LINAN</name>
<dbReference type="GO" id="GO:0003723">
    <property type="term" value="F:RNA binding"/>
    <property type="evidence" value="ECO:0007669"/>
    <property type="project" value="InterPro"/>
</dbReference>
<evidence type="ECO:0000256" key="1">
    <source>
        <dbReference type="SAM" id="MobiDB-lite"/>
    </source>
</evidence>
<gene>
    <name evidence="4" type="primary">LOC106178991</name>
</gene>
<dbReference type="InterPro" id="IPR035979">
    <property type="entry name" value="RBD_domain_sf"/>
</dbReference>
<feature type="compositionally biased region" description="Acidic residues" evidence="1">
    <location>
        <begin position="123"/>
        <end position="133"/>
    </location>
</feature>
<feature type="compositionally biased region" description="Low complexity" evidence="1">
    <location>
        <begin position="499"/>
        <end position="510"/>
    </location>
</feature>
<feature type="domain" description="RRM" evidence="2">
    <location>
        <begin position="1063"/>
        <end position="1130"/>
    </location>
</feature>
<dbReference type="Gene3D" id="3.30.70.330">
    <property type="match status" value="1"/>
</dbReference>
<feature type="region of interest" description="Disordered" evidence="1">
    <location>
        <begin position="979"/>
        <end position="1015"/>
    </location>
</feature>
<dbReference type="InterPro" id="IPR012677">
    <property type="entry name" value="Nucleotide-bd_a/b_plait_sf"/>
</dbReference>
<accession>A0A1S3K5I2</accession>
<dbReference type="Proteomes" id="UP000085678">
    <property type="component" value="Unplaced"/>
</dbReference>
<dbReference type="RefSeq" id="XP_013417890.1">
    <property type="nucleotide sequence ID" value="XM_013562436.1"/>
</dbReference>
<dbReference type="InParanoid" id="A0A1S3K5I2"/>
<protein>
    <submittedName>
        <fullName evidence="4">RNA-binding protein 33 isoform X1</fullName>
    </submittedName>
</protein>
<dbReference type="GeneID" id="106178991"/>
<feature type="compositionally biased region" description="Basic and acidic residues" evidence="1">
    <location>
        <begin position="144"/>
        <end position="153"/>
    </location>
</feature>
<feature type="compositionally biased region" description="Acidic residues" evidence="1">
    <location>
        <begin position="34"/>
        <end position="43"/>
    </location>
</feature>
<feature type="compositionally biased region" description="Low complexity" evidence="1">
    <location>
        <begin position="518"/>
        <end position="528"/>
    </location>
</feature>
<dbReference type="AlphaFoldDB" id="A0A1S3K5I2"/>
<dbReference type="PANTHER" id="PTHR22014">
    <property type="entry name" value="RNA-BINDING PROTEIN 33"/>
    <property type="match status" value="1"/>
</dbReference>
<evidence type="ECO:0000313" key="3">
    <source>
        <dbReference type="Proteomes" id="UP000085678"/>
    </source>
</evidence>
<feature type="compositionally biased region" description="Pro residues" evidence="1">
    <location>
        <begin position="331"/>
        <end position="344"/>
    </location>
</feature>
<feature type="region of interest" description="Disordered" evidence="1">
    <location>
        <begin position="372"/>
        <end position="907"/>
    </location>
</feature>
<feature type="compositionally biased region" description="Low complexity" evidence="1">
    <location>
        <begin position="431"/>
        <end position="456"/>
    </location>
</feature>
<feature type="compositionally biased region" description="Basic and acidic residues" evidence="1">
    <location>
        <begin position="238"/>
        <end position="261"/>
    </location>
</feature>
<feature type="compositionally biased region" description="Low complexity" evidence="1">
    <location>
        <begin position="753"/>
        <end position="767"/>
    </location>
</feature>
<organism evidence="3 4">
    <name type="scientific">Lingula anatina</name>
    <name type="common">Brachiopod</name>
    <name type="synonym">Lingula unguis</name>
    <dbReference type="NCBI Taxonomy" id="7574"/>
    <lineage>
        <taxon>Eukaryota</taxon>
        <taxon>Metazoa</taxon>
        <taxon>Spiralia</taxon>
        <taxon>Lophotrochozoa</taxon>
        <taxon>Brachiopoda</taxon>
        <taxon>Linguliformea</taxon>
        <taxon>Lingulata</taxon>
        <taxon>Lingulida</taxon>
        <taxon>Linguloidea</taxon>
        <taxon>Lingulidae</taxon>
        <taxon>Lingula</taxon>
    </lineage>
</organism>
<dbReference type="OrthoDB" id="5990677at2759"/>
<evidence type="ECO:0000313" key="4">
    <source>
        <dbReference type="RefSeq" id="XP_013417890.1"/>
    </source>
</evidence>
<feature type="compositionally biased region" description="Basic and acidic residues" evidence="1">
    <location>
        <begin position="828"/>
        <end position="850"/>
    </location>
</feature>
<dbReference type="PANTHER" id="PTHR22014:SF2">
    <property type="entry name" value="RNA-BINDING PROTEIN 33"/>
    <property type="match status" value="1"/>
</dbReference>
<feature type="compositionally biased region" description="Acidic residues" evidence="1">
    <location>
        <begin position="200"/>
        <end position="209"/>
    </location>
</feature>
<feature type="compositionally biased region" description="Pro residues" evidence="1">
    <location>
        <begin position="414"/>
        <end position="430"/>
    </location>
</feature>
<dbReference type="SUPFAM" id="SSF54928">
    <property type="entry name" value="RNA-binding domain, RBD"/>
    <property type="match status" value="1"/>
</dbReference>
<feature type="compositionally biased region" description="Low complexity" evidence="1">
    <location>
        <begin position="610"/>
        <end position="621"/>
    </location>
</feature>
<proteinExistence type="predicted"/>
<feature type="compositionally biased region" description="Polar residues" evidence="1">
    <location>
        <begin position="711"/>
        <end position="721"/>
    </location>
</feature>
<dbReference type="CDD" id="cd00590">
    <property type="entry name" value="RRM_SF"/>
    <property type="match status" value="1"/>
</dbReference>
<feature type="compositionally biased region" description="Low complexity" evidence="1">
    <location>
        <begin position="274"/>
        <end position="309"/>
    </location>
</feature>
<dbReference type="InterPro" id="IPR000504">
    <property type="entry name" value="RRM_dom"/>
</dbReference>
<dbReference type="InterPro" id="IPR039878">
    <property type="entry name" value="RBM33"/>
</dbReference>
<feature type="compositionally biased region" description="Polar residues" evidence="1">
    <location>
        <begin position="225"/>
        <end position="237"/>
    </location>
</feature>
<sequence length="1134" mass="125401">MPRKRPTESSWDSDDDLLDEELSGIHAFRKSKDDSEEEFDEDALLGLGDDTDKDVSGKDETADDLEESAPPDEDFVEIEPITDEFTAQNEEEEEDLIEEDVIDIDVSAGGDLDDTGIDTHDETQDDTEGDPQGDDVVTSTVKEAWPEAHESSTRRSAKSRLGPKTAEPDIQEQEEHEPAGEQADTTVSDMHDDSVQHAEDESEESESDEEERRERFKTERKMIKLTSSGGHSNAASRSRTEIPDTLEISKEEQDKIEEFLHHKGRGKRFQKPNQQQHQRGKGQQSQQQQPHGHQQQQFQQQQFGPRGRGWTPPRAQGSMPRPGANQATPLPQTPGVPMPRPVPGQPRKILINPHFRGTVTVRPEARLIWDRDTPTSLAGQPLAASGMTLGGPGMAPGAGPQPARPQEAVHHRPPLYPAPSSQPQPQPYQPPQQLMAGVPPGSVQGPPGGMQQPMSSTQHVGYQPGPYQHPHQATNTGPPRTGPPGPGGPQLQHQEQFRPPGQSQGWGVPSGSPPPGQGYPQPGSLPPQSHYPPQASYSAPHQQGQAPIYSHAPMGPGPGGPRPAVAPGVGGQPAFPRPQQGYHPGQGQQPVRPLMAQQAPYGVPQSGPVQPQRFQGQFPPQGQYPPQYPPQQQGPPRGYQPPPQHQHPPQHQQPPTQPGYQPQRYQSPPQQQFPRQQGPPFQQRAPLQQQQQQGQRFNRPQQQPNMRPQMSGPQPRSQQPAQFGGPRHPQGAHLRNQAPQGRGYKAVVEKYRQQQQQQQQQRQQQQQLNSQRGPKIQGLLTKKKRLQLQQQLQQQGKRRPGGGGEGGEGTGVSPLKQVKVEEEEPMDEETRQLKQKLAEQKRLREEIIRKKELRRQQMASQRRQQIDQRLSESGVSPEGEPPAKQPHLENKQQQLQQQHRPNTPVSKKLQFQGQNTMKQFNSNSAAKKLVQKASTNQRNLKSVPIQQGQGQMKAKAGQGQVRVAVNDQGSNIQIVRTVSQTQPQGQQKVMRQNSSGNRVVRPPGQGQGQGQRTVTPPKQVARNTAGQQNVNRTVLVSGQPLVQPNVGTKKVKLSAASVAGKKRVEVKNLTTTTTEQQLLAMCSSVGRVEYINLMPDQKKAIISFSLPGEALAFSRKYQRHMLDLSCIHVTILPS</sequence>
<feature type="compositionally biased region" description="Acidic residues" evidence="1">
    <location>
        <begin position="89"/>
        <end position="103"/>
    </location>
</feature>
<feature type="compositionally biased region" description="Basic and acidic residues" evidence="1">
    <location>
        <begin position="210"/>
        <end position="222"/>
    </location>
</feature>
<feature type="compositionally biased region" description="Low complexity" evidence="1">
    <location>
        <begin position="562"/>
        <end position="590"/>
    </location>
</feature>
<dbReference type="SMART" id="SM00360">
    <property type="entry name" value="RRM"/>
    <property type="match status" value="1"/>
</dbReference>
<feature type="compositionally biased region" description="Pro residues" evidence="1">
    <location>
        <begin position="622"/>
        <end position="657"/>
    </location>
</feature>